<sequence>MGVATGIDRVATIIRALRPTLSVGASDLSPMQDYEDPDDERPSKSQLKRDMSALQALGVDLLALPEKRIAALNLPEKLNDALRDARRSTAHEGKRRLLQLIGKLMRHVDPEPIREAVAEFKLGRAQDSLELHQAERWRERLVSEDPALQAFIDTFDEVDVQQLRSLIRAARKDRALEPEQRNGRAWRELFQFIKAHVLAAKGSTGSDDEQADAPGSDDE</sequence>
<dbReference type="Proteomes" id="UP001064933">
    <property type="component" value="Chromosome"/>
</dbReference>
<dbReference type="NCBIfam" id="NF003593">
    <property type="entry name" value="PRK05255.1-1"/>
    <property type="match status" value="1"/>
</dbReference>
<keyword evidence="2 5" id="KW-0690">Ribosome biogenesis</keyword>
<evidence type="ECO:0000256" key="4">
    <source>
        <dbReference type="ARBA" id="ARBA00022884"/>
    </source>
</evidence>
<feature type="region of interest" description="Disordered" evidence="6">
    <location>
        <begin position="25"/>
        <end position="47"/>
    </location>
</feature>
<dbReference type="HAMAP" id="MF_00765">
    <property type="entry name" value="DarP"/>
    <property type="match status" value="1"/>
</dbReference>
<accession>A0ABY6B5E8</accession>
<dbReference type="PANTHER" id="PTHR38101">
    <property type="entry name" value="UPF0307 PROTEIN YJGA"/>
    <property type="match status" value="1"/>
</dbReference>
<evidence type="ECO:0000256" key="3">
    <source>
        <dbReference type="ARBA" id="ARBA00022730"/>
    </source>
</evidence>
<comment type="subcellular location">
    <subcellularLocation>
        <location evidence="5">Cytoplasm</location>
    </subcellularLocation>
    <text evidence="5">Associates with late stage pre-50S ribosomal subunits.</text>
</comment>
<evidence type="ECO:0000313" key="7">
    <source>
        <dbReference type="EMBL" id="UXH80394.1"/>
    </source>
</evidence>
<dbReference type="RefSeq" id="WP_261760213.1">
    <property type="nucleotide sequence ID" value="NZ_CP104562.2"/>
</dbReference>
<dbReference type="EMBL" id="CP104562">
    <property type="protein sequence ID" value="UXH80394.1"/>
    <property type="molecule type" value="Genomic_DNA"/>
</dbReference>
<reference evidence="7" key="1">
    <citation type="submission" date="2022-10" db="EMBL/GenBank/DDBJ databases">
        <title>Characterization and whole genome sequencing of a new Roseateles species, isolated from fresh water.</title>
        <authorList>
            <person name="Guliayeva D.Y."/>
            <person name="Akhremchuk A.E."/>
            <person name="Sikolenko M.A."/>
            <person name="Valentovich L.N."/>
            <person name="Sidarenka A.V."/>
        </authorList>
    </citation>
    <scope>NUCLEOTIDE SEQUENCE</scope>
    <source>
        <strain evidence="7">BIM B-1768</strain>
    </source>
</reference>
<comment type="function">
    <text evidence="5">Member of a network of 50S ribosomal subunit biogenesis factors which assembles along the 30S-50S interface, preventing incorrect 23S rRNA structures from forming. Promotes peptidyl transferase center (PTC) maturation.</text>
</comment>
<dbReference type="Gene3D" id="1.10.60.30">
    <property type="entry name" value="PSPTO4464-like domains"/>
    <property type="match status" value="2"/>
</dbReference>
<name>A0ABY6B5E8_9BURK</name>
<keyword evidence="8" id="KW-1185">Reference proteome</keyword>
<dbReference type="CDD" id="cd16331">
    <property type="entry name" value="YjgA-like"/>
    <property type="match status" value="1"/>
</dbReference>
<dbReference type="InterPro" id="IPR023153">
    <property type="entry name" value="DarP_sf"/>
</dbReference>
<evidence type="ECO:0000256" key="1">
    <source>
        <dbReference type="ARBA" id="ARBA00022490"/>
    </source>
</evidence>
<dbReference type="Pfam" id="PF04751">
    <property type="entry name" value="DarP"/>
    <property type="match status" value="1"/>
</dbReference>
<keyword evidence="1 5" id="KW-0963">Cytoplasm</keyword>
<dbReference type="PANTHER" id="PTHR38101:SF1">
    <property type="entry name" value="UPF0307 PROTEIN YJGA"/>
    <property type="match status" value="1"/>
</dbReference>
<dbReference type="InterPro" id="IPR006839">
    <property type="entry name" value="DarP"/>
</dbReference>
<protein>
    <recommendedName>
        <fullName evidence="5">Dual-action ribosomal maturation protein DarP</fullName>
    </recommendedName>
    <alternativeName>
        <fullName evidence="5">Large ribosomal subunit assembly factor DarP</fullName>
    </alternativeName>
</protein>
<dbReference type="SUPFAM" id="SSF158710">
    <property type="entry name" value="PSPTO4464-like"/>
    <property type="match status" value="1"/>
</dbReference>
<proteinExistence type="inferred from homology"/>
<keyword evidence="4 5" id="KW-0694">RNA-binding</keyword>
<comment type="similarity">
    <text evidence="5">Belongs to the DarP family.</text>
</comment>
<evidence type="ECO:0000256" key="2">
    <source>
        <dbReference type="ARBA" id="ARBA00022517"/>
    </source>
</evidence>
<evidence type="ECO:0000256" key="5">
    <source>
        <dbReference type="HAMAP-Rule" id="MF_00765"/>
    </source>
</evidence>
<organism evidence="7 8">
    <name type="scientific">Roseateles amylovorans</name>
    <dbReference type="NCBI Taxonomy" id="2978473"/>
    <lineage>
        <taxon>Bacteria</taxon>
        <taxon>Pseudomonadati</taxon>
        <taxon>Pseudomonadota</taxon>
        <taxon>Betaproteobacteria</taxon>
        <taxon>Burkholderiales</taxon>
        <taxon>Sphaerotilaceae</taxon>
        <taxon>Roseateles</taxon>
    </lineage>
</organism>
<evidence type="ECO:0000313" key="8">
    <source>
        <dbReference type="Proteomes" id="UP001064933"/>
    </source>
</evidence>
<evidence type="ECO:0000256" key="6">
    <source>
        <dbReference type="SAM" id="MobiDB-lite"/>
    </source>
</evidence>
<keyword evidence="3 5" id="KW-0699">rRNA-binding</keyword>
<gene>
    <name evidence="5" type="primary">darP</name>
    <name evidence="7" type="ORF">N4261_11170</name>
</gene>